<keyword evidence="2" id="KW-1185">Reference proteome</keyword>
<dbReference type="EMBL" id="FJUW01000054">
    <property type="protein sequence ID" value="CZT10360.1"/>
    <property type="molecule type" value="Genomic_DNA"/>
</dbReference>
<comment type="caution">
    <text evidence="1">The sequence shown here is derived from an EMBL/GenBank/DDBJ whole genome shotgun (WGS) entry which is preliminary data.</text>
</comment>
<reference evidence="2" key="1">
    <citation type="submission" date="2016-03" db="EMBL/GenBank/DDBJ databases">
        <authorList>
            <person name="Ploux O."/>
        </authorList>
    </citation>
    <scope>NUCLEOTIDE SEQUENCE [LARGE SCALE GENOMIC DNA]</scope>
    <source>
        <strain evidence="2">UK7</strain>
    </source>
</reference>
<proteinExistence type="predicted"/>
<dbReference type="InParanoid" id="A0A1E1LIL8"/>
<accession>A0A1E1LIL8</accession>
<dbReference type="Proteomes" id="UP000178129">
    <property type="component" value="Unassembled WGS sequence"/>
</dbReference>
<protein>
    <submittedName>
        <fullName evidence="1">Uncharacterized protein</fullName>
    </submittedName>
</protein>
<organism evidence="1 2">
    <name type="scientific">Rhynchosporium graminicola</name>
    <dbReference type="NCBI Taxonomy" id="2792576"/>
    <lineage>
        <taxon>Eukaryota</taxon>
        <taxon>Fungi</taxon>
        <taxon>Dikarya</taxon>
        <taxon>Ascomycota</taxon>
        <taxon>Pezizomycotina</taxon>
        <taxon>Leotiomycetes</taxon>
        <taxon>Helotiales</taxon>
        <taxon>Ploettnerulaceae</taxon>
        <taxon>Rhynchosporium</taxon>
    </lineage>
</organism>
<sequence>MLFYKFSTRSEVRNGLRKSYRPRYDPWSYISYTQYGGANQICLRRSKYVPELSLAFLSLIFNGVSPVTPSFDIRQDQDNLTAA</sequence>
<name>A0A1E1LIL8_9HELO</name>
<dbReference type="AlphaFoldDB" id="A0A1E1LIL8"/>
<evidence type="ECO:0000313" key="1">
    <source>
        <dbReference type="EMBL" id="CZT10360.1"/>
    </source>
</evidence>
<evidence type="ECO:0000313" key="2">
    <source>
        <dbReference type="Proteomes" id="UP000178129"/>
    </source>
</evidence>
<gene>
    <name evidence="1" type="ORF">RCO7_15067</name>
</gene>